<dbReference type="OrthoDB" id="9812295at2"/>
<dbReference type="RefSeq" id="WP_115517642.1">
    <property type="nucleotide sequence ID" value="NZ_QRGO01000001.1"/>
</dbReference>
<dbReference type="EMBL" id="QRGO01000001">
    <property type="protein sequence ID" value="RDV05618.1"/>
    <property type="molecule type" value="Genomic_DNA"/>
</dbReference>
<dbReference type="Proteomes" id="UP000263993">
    <property type="component" value="Unassembled WGS sequence"/>
</dbReference>
<dbReference type="InterPro" id="IPR050712">
    <property type="entry name" value="NAD(P)H-dep_reductase"/>
</dbReference>
<evidence type="ECO:0000313" key="3">
    <source>
        <dbReference type="Proteomes" id="UP000263993"/>
    </source>
</evidence>
<dbReference type="GO" id="GO:0016491">
    <property type="term" value="F:oxidoreductase activity"/>
    <property type="evidence" value="ECO:0007669"/>
    <property type="project" value="InterPro"/>
</dbReference>
<sequence length="188" mass="20664">MADQLKVLTICGSLRKNSYNHALVRALPALAPAGMTFTEAPPFDGFPFYNQDIQDASGFPAPVVTFADAVRAADGVIIVTPEYNWTIPGALKNAFDWVSRLKDQPFKDKPVALQSASGGPLGGSRMQYHMRQSLTYLNVFLFGTPEIFVSFAQNKFDKDTLELTDQPTRDIVKTQLAAFGGFIQRVKA</sequence>
<dbReference type="GO" id="GO:0005829">
    <property type="term" value="C:cytosol"/>
    <property type="evidence" value="ECO:0007669"/>
    <property type="project" value="TreeGrafter"/>
</dbReference>
<reference evidence="3" key="1">
    <citation type="submission" date="2018-08" db="EMBL/GenBank/DDBJ databases">
        <authorList>
            <person name="Kim S.-J."/>
            <person name="Jung G.-Y."/>
        </authorList>
    </citation>
    <scope>NUCLEOTIDE SEQUENCE [LARGE SCALE GENOMIC DNA]</scope>
    <source>
        <strain evidence="3">GY_H</strain>
    </source>
</reference>
<dbReference type="PANTHER" id="PTHR30543:SF21">
    <property type="entry name" value="NAD(P)H-DEPENDENT FMN REDUCTASE LOT6"/>
    <property type="match status" value="1"/>
</dbReference>
<keyword evidence="3" id="KW-1185">Reference proteome</keyword>
<name>A0A371BDJ2_9BRAD</name>
<comment type="caution">
    <text evidence="2">The sequence shown here is derived from an EMBL/GenBank/DDBJ whole genome shotgun (WGS) entry which is preliminary data.</text>
</comment>
<evidence type="ECO:0000259" key="1">
    <source>
        <dbReference type="Pfam" id="PF03358"/>
    </source>
</evidence>
<gene>
    <name evidence="2" type="ORF">DXH78_00065</name>
</gene>
<dbReference type="PANTHER" id="PTHR30543">
    <property type="entry name" value="CHROMATE REDUCTASE"/>
    <property type="match status" value="1"/>
</dbReference>
<accession>A0A371BDJ2</accession>
<feature type="domain" description="NADPH-dependent FMN reductase-like" evidence="1">
    <location>
        <begin position="6"/>
        <end position="152"/>
    </location>
</feature>
<proteinExistence type="predicted"/>
<dbReference type="Pfam" id="PF03358">
    <property type="entry name" value="FMN_red"/>
    <property type="match status" value="1"/>
</dbReference>
<dbReference type="AlphaFoldDB" id="A0A371BDJ2"/>
<dbReference type="SUPFAM" id="SSF52218">
    <property type="entry name" value="Flavoproteins"/>
    <property type="match status" value="1"/>
</dbReference>
<dbReference type="GO" id="GO:0010181">
    <property type="term" value="F:FMN binding"/>
    <property type="evidence" value="ECO:0007669"/>
    <property type="project" value="TreeGrafter"/>
</dbReference>
<dbReference type="InterPro" id="IPR005025">
    <property type="entry name" value="FMN_Rdtase-like_dom"/>
</dbReference>
<protein>
    <submittedName>
        <fullName evidence="2">NAD(P)H-dependent oxidoreductase</fullName>
    </submittedName>
</protein>
<organism evidence="2 3">
    <name type="scientific">Undibacter mobilis</name>
    <dbReference type="NCBI Taxonomy" id="2292256"/>
    <lineage>
        <taxon>Bacteria</taxon>
        <taxon>Pseudomonadati</taxon>
        <taxon>Pseudomonadota</taxon>
        <taxon>Alphaproteobacteria</taxon>
        <taxon>Hyphomicrobiales</taxon>
        <taxon>Nitrobacteraceae</taxon>
        <taxon>Undibacter</taxon>
    </lineage>
</organism>
<dbReference type="Gene3D" id="3.40.50.360">
    <property type="match status" value="1"/>
</dbReference>
<dbReference type="InterPro" id="IPR029039">
    <property type="entry name" value="Flavoprotein-like_sf"/>
</dbReference>
<evidence type="ECO:0000313" key="2">
    <source>
        <dbReference type="EMBL" id="RDV05618.1"/>
    </source>
</evidence>